<dbReference type="Gene3D" id="3.40.50.2000">
    <property type="entry name" value="Glycogen Phosphorylase B"/>
    <property type="match status" value="2"/>
</dbReference>
<dbReference type="Pfam" id="PF13579">
    <property type="entry name" value="Glyco_trans_4_4"/>
    <property type="match status" value="1"/>
</dbReference>
<dbReference type="EC" id="2.4.-.-" evidence="6"/>
<keyword evidence="1 6" id="KW-0328">Glycosyltransferase</keyword>
<name>A0ABT9A2C7_9SPHN</name>
<evidence type="ECO:0000259" key="4">
    <source>
        <dbReference type="Pfam" id="PF00534"/>
    </source>
</evidence>
<dbReference type="Proteomes" id="UP001176468">
    <property type="component" value="Unassembled WGS sequence"/>
</dbReference>
<dbReference type="InterPro" id="IPR001296">
    <property type="entry name" value="Glyco_trans_1"/>
</dbReference>
<accession>A0ABT9A2C7</accession>
<evidence type="ECO:0000256" key="1">
    <source>
        <dbReference type="ARBA" id="ARBA00022676"/>
    </source>
</evidence>
<dbReference type="Pfam" id="PF00534">
    <property type="entry name" value="Glycos_transf_1"/>
    <property type="match status" value="1"/>
</dbReference>
<reference evidence="6" key="1">
    <citation type="submission" date="2023-07" db="EMBL/GenBank/DDBJ databases">
        <authorList>
            <person name="Kim M.K."/>
        </authorList>
    </citation>
    <scope>NUCLEOTIDE SEQUENCE</scope>
    <source>
        <strain evidence="6">CA1-15</strain>
    </source>
</reference>
<organism evidence="6 7">
    <name type="scientific">Sphingomonas immobilis</name>
    <dbReference type="NCBI Taxonomy" id="3063997"/>
    <lineage>
        <taxon>Bacteria</taxon>
        <taxon>Pseudomonadati</taxon>
        <taxon>Pseudomonadota</taxon>
        <taxon>Alphaproteobacteria</taxon>
        <taxon>Sphingomonadales</taxon>
        <taxon>Sphingomonadaceae</taxon>
        <taxon>Sphingomonas</taxon>
    </lineage>
</organism>
<gene>
    <name evidence="6" type="ORF">Q5H94_16800</name>
</gene>
<feature type="region of interest" description="Disordered" evidence="3">
    <location>
        <begin position="364"/>
        <end position="384"/>
    </location>
</feature>
<evidence type="ECO:0000259" key="5">
    <source>
        <dbReference type="Pfam" id="PF13579"/>
    </source>
</evidence>
<dbReference type="EMBL" id="JAUQSZ010000012">
    <property type="protein sequence ID" value="MDO7843989.1"/>
    <property type="molecule type" value="Genomic_DNA"/>
</dbReference>
<feature type="domain" description="Glycosyltransferase subfamily 4-like N-terminal" evidence="5">
    <location>
        <begin position="21"/>
        <end position="175"/>
    </location>
</feature>
<evidence type="ECO:0000313" key="7">
    <source>
        <dbReference type="Proteomes" id="UP001176468"/>
    </source>
</evidence>
<dbReference type="PANTHER" id="PTHR12526:SF510">
    <property type="entry name" value="D-INOSITOL 3-PHOSPHATE GLYCOSYLTRANSFERASE"/>
    <property type="match status" value="1"/>
</dbReference>
<dbReference type="PANTHER" id="PTHR12526">
    <property type="entry name" value="GLYCOSYLTRANSFERASE"/>
    <property type="match status" value="1"/>
</dbReference>
<evidence type="ECO:0000313" key="6">
    <source>
        <dbReference type="EMBL" id="MDO7843989.1"/>
    </source>
</evidence>
<keyword evidence="2 6" id="KW-0808">Transferase</keyword>
<evidence type="ECO:0000256" key="3">
    <source>
        <dbReference type="SAM" id="MobiDB-lite"/>
    </source>
</evidence>
<feature type="domain" description="Glycosyl transferase family 1" evidence="4">
    <location>
        <begin position="192"/>
        <end position="328"/>
    </location>
</feature>
<dbReference type="CDD" id="cd03811">
    <property type="entry name" value="GT4_GT28_WabH-like"/>
    <property type="match status" value="1"/>
</dbReference>
<sequence length="384" mass="41357">MLSPRPPAAHILAYAQTLDGGGVERALMRLMAGWSDLGRRVTLVLGDNRGPLAGELPAGVDTVLLGNASMRGLLALPALVEEIGPDLVFCAGNHYSGIAAWTRLRLGRRCPPIVAKVSNALERRDQAAAVAMVYRAWLRLHPLFLDRLVAMTPGMRSETVRAMGVDADILSVIPNPPVRLTRGGDGDCPEGRYLLGVGRLAPQKRWDRLIRAFARVRDPGVTLVILGEGEERPALEALVADLGLSGRVLMPGYAADPLPMIERATALALVSEFEGVPGVLREALAVGTPVISTESSVAVREIVAGPRLGTVVAQEDHEGLVRALHHWLGPRRRRPAPVAQPGEDAAAAYLDVFDEVVLDRRFNASRARPRSRESHARNFAPARP</sequence>
<dbReference type="GO" id="GO:0016757">
    <property type="term" value="F:glycosyltransferase activity"/>
    <property type="evidence" value="ECO:0007669"/>
    <property type="project" value="UniProtKB-KW"/>
</dbReference>
<dbReference type="InterPro" id="IPR028098">
    <property type="entry name" value="Glyco_trans_4-like_N"/>
</dbReference>
<protein>
    <submittedName>
        <fullName evidence="6">Glycosyltransferase</fullName>
        <ecNumber evidence="6">2.4.-.-</ecNumber>
    </submittedName>
</protein>
<dbReference type="SUPFAM" id="SSF53756">
    <property type="entry name" value="UDP-Glycosyltransferase/glycogen phosphorylase"/>
    <property type="match status" value="1"/>
</dbReference>
<evidence type="ECO:0000256" key="2">
    <source>
        <dbReference type="ARBA" id="ARBA00022679"/>
    </source>
</evidence>
<keyword evidence="7" id="KW-1185">Reference proteome</keyword>
<comment type="caution">
    <text evidence="6">The sequence shown here is derived from an EMBL/GenBank/DDBJ whole genome shotgun (WGS) entry which is preliminary data.</text>
</comment>
<proteinExistence type="predicted"/>